<name>A0A8S0XLS6_9GAMM</name>
<dbReference type="AlphaFoldDB" id="A0A8S0XLS6"/>
<accession>A0A8S0XLS6</accession>
<gene>
    <name evidence="1" type="ORF">METHB2_90059</name>
</gene>
<proteinExistence type="predicted"/>
<dbReference type="EMBL" id="CADCXN010000124">
    <property type="protein sequence ID" value="CAA9892952.1"/>
    <property type="molecule type" value="Genomic_DNA"/>
</dbReference>
<protein>
    <submittedName>
        <fullName evidence="1">Type II toxin-antitoxin system RelE/ParE family toxin</fullName>
    </submittedName>
</protein>
<comment type="caution">
    <text evidence="1">The sequence shown here is derived from an EMBL/GenBank/DDBJ whole genome shotgun (WGS) entry which is preliminary data.</text>
</comment>
<keyword evidence="2" id="KW-1185">Reference proteome</keyword>
<dbReference type="Pfam" id="PF15781">
    <property type="entry name" value="ParE-like_toxin"/>
    <property type="match status" value="1"/>
</dbReference>
<reference evidence="1 2" key="1">
    <citation type="submission" date="2020-02" db="EMBL/GenBank/DDBJ databases">
        <authorList>
            <person name="Hogendoorn C."/>
        </authorList>
    </citation>
    <scope>NUCLEOTIDE SEQUENCE [LARGE SCALE GENOMIC DNA]</scope>
    <source>
        <strain evidence="1">METHB21</strain>
    </source>
</reference>
<evidence type="ECO:0000313" key="1">
    <source>
        <dbReference type="EMBL" id="CAA9892952.1"/>
    </source>
</evidence>
<sequence>MGGSLQVQQSAMFKRAYKRLHPSQKADVDDAVADIVRDPTIGEAKKGDLAGVFVHKFKCNGQPTLLAYEYDPKTLLLLLLGSHENFYRDLKR</sequence>
<evidence type="ECO:0000313" key="2">
    <source>
        <dbReference type="Proteomes" id="UP000494216"/>
    </source>
</evidence>
<dbReference type="RefSeq" id="WP_174627653.1">
    <property type="nucleotide sequence ID" value="NZ_CADCXN010000124.1"/>
</dbReference>
<dbReference type="Proteomes" id="UP000494216">
    <property type="component" value="Unassembled WGS sequence"/>
</dbReference>
<dbReference type="InterPro" id="IPR031552">
    <property type="entry name" value="ParE-like_toxin"/>
</dbReference>
<organism evidence="1 2">
    <name type="scientific">Candidatus Methylobacter favarea</name>
    <dbReference type="NCBI Taxonomy" id="2707345"/>
    <lineage>
        <taxon>Bacteria</taxon>
        <taxon>Pseudomonadati</taxon>
        <taxon>Pseudomonadota</taxon>
        <taxon>Gammaproteobacteria</taxon>
        <taxon>Methylococcales</taxon>
        <taxon>Methylococcaceae</taxon>
        <taxon>Methylobacter</taxon>
    </lineage>
</organism>